<dbReference type="Gene3D" id="3.30.420.10">
    <property type="entry name" value="Ribonuclease H-like superfamily/Ribonuclease H"/>
    <property type="match status" value="1"/>
</dbReference>
<dbReference type="Proteomes" id="UP001235939">
    <property type="component" value="Chromosome X"/>
</dbReference>
<protein>
    <recommendedName>
        <fullName evidence="3">Transposase</fullName>
    </recommendedName>
</protein>
<dbReference type="InterPro" id="IPR036397">
    <property type="entry name" value="RNaseH_sf"/>
</dbReference>
<evidence type="ECO:0000313" key="2">
    <source>
        <dbReference type="Proteomes" id="UP001235939"/>
    </source>
</evidence>
<keyword evidence="2" id="KW-1185">Reference proteome</keyword>
<evidence type="ECO:0008006" key="3">
    <source>
        <dbReference type="Google" id="ProtNLM"/>
    </source>
</evidence>
<accession>A0ABY6LU31</accession>
<organism evidence="1 2">
    <name type="scientific">Cordylochernes scorpioides</name>
    <dbReference type="NCBI Taxonomy" id="51811"/>
    <lineage>
        <taxon>Eukaryota</taxon>
        <taxon>Metazoa</taxon>
        <taxon>Ecdysozoa</taxon>
        <taxon>Arthropoda</taxon>
        <taxon>Chelicerata</taxon>
        <taxon>Arachnida</taxon>
        <taxon>Pseudoscorpiones</taxon>
        <taxon>Cheliferoidea</taxon>
        <taxon>Chernetidae</taxon>
        <taxon>Cordylochernes</taxon>
    </lineage>
</organism>
<proteinExistence type="predicted"/>
<evidence type="ECO:0000313" key="1">
    <source>
        <dbReference type="EMBL" id="UYV84764.1"/>
    </source>
</evidence>
<sequence>MPGHRKRRQFKQTDAFTRSMVIGLKRAGIPANQPANDRLQGPQWRAYGPSATSFCQTWCPTIRPTPFQDDHPPGTLRECLTKPPGHPDMTRRWLRATVGDLSDGGPSSTRAALLDTQHPEAFANISCGKTPASAIMRSVLPVPPVGLARGSLAHRYWSCRAVRPLLQEVFTSRDLPLDFQTWLFGVGLHPKAMKLTSVAKATIYKYHLSLELGNPANTSTCPLCWRELSQSIGSGVFPTGQTVNSVFYLEVLRRLKRRIARVRTDIKDTVKVHHDNATSHTAFIITNFLARSNTSVILHPPYSPDLAPSAVEEGAGRDGTDTKGSADGVIWGGTEQFAAAGLESTKEVFWMVSEPLAAEFVEVVGWEDGDSGPLRVS</sequence>
<gene>
    <name evidence="1" type="ORF">LAZ67_X003373</name>
</gene>
<reference evidence="1 2" key="1">
    <citation type="submission" date="2022-03" db="EMBL/GenBank/DDBJ databases">
        <title>A chromosomal length assembly of Cordylochernes scorpioides.</title>
        <authorList>
            <person name="Zeh D."/>
            <person name="Zeh J."/>
        </authorList>
    </citation>
    <scope>NUCLEOTIDE SEQUENCE [LARGE SCALE GENOMIC DNA]</scope>
    <source>
        <strain evidence="1">IN4F17</strain>
        <tissue evidence="1">Whole Body</tissue>
    </source>
</reference>
<name>A0ABY6LU31_9ARAC</name>
<dbReference type="EMBL" id="CP092886">
    <property type="protein sequence ID" value="UYV84764.1"/>
    <property type="molecule type" value="Genomic_DNA"/>
</dbReference>